<keyword evidence="13" id="KW-1185">Reference proteome</keyword>
<dbReference type="EC" id="5.6.2.4" evidence="8"/>
<gene>
    <name evidence="12" type="ORF">HYG87_10820</name>
</gene>
<evidence type="ECO:0000256" key="10">
    <source>
        <dbReference type="PROSITE-ProRule" id="PRU00560"/>
    </source>
</evidence>
<evidence type="ECO:0000256" key="3">
    <source>
        <dbReference type="ARBA" id="ARBA00022801"/>
    </source>
</evidence>
<dbReference type="EMBL" id="CP058560">
    <property type="protein sequence ID" value="QUH24214.1"/>
    <property type="molecule type" value="Genomic_DNA"/>
</dbReference>
<dbReference type="Gene3D" id="1.10.10.160">
    <property type="match status" value="1"/>
</dbReference>
<feature type="domain" description="UvrD-like helicase ATP-binding" evidence="11">
    <location>
        <begin position="3"/>
        <end position="293"/>
    </location>
</feature>
<dbReference type="Pfam" id="PF00580">
    <property type="entry name" value="UvrD-helicase"/>
    <property type="match status" value="1"/>
</dbReference>
<proteinExistence type="inferred from homology"/>
<dbReference type="GO" id="GO:0016787">
    <property type="term" value="F:hydrolase activity"/>
    <property type="evidence" value="ECO:0007669"/>
    <property type="project" value="UniProtKB-UniRule"/>
</dbReference>
<evidence type="ECO:0000313" key="13">
    <source>
        <dbReference type="Proteomes" id="UP000681041"/>
    </source>
</evidence>
<dbReference type="PROSITE" id="PS51198">
    <property type="entry name" value="UVRD_HELICASE_ATP_BIND"/>
    <property type="match status" value="1"/>
</dbReference>
<evidence type="ECO:0000256" key="2">
    <source>
        <dbReference type="ARBA" id="ARBA00022741"/>
    </source>
</evidence>
<dbReference type="InterPro" id="IPR000212">
    <property type="entry name" value="DNA_helicase_UvrD/REP"/>
</dbReference>
<feature type="binding site" evidence="10">
    <location>
        <begin position="24"/>
        <end position="31"/>
    </location>
    <ligand>
        <name>ATP</name>
        <dbReference type="ChEBI" id="CHEBI:30616"/>
    </ligand>
</feature>
<dbReference type="KEGG" id="meme:HYG87_10820"/>
<dbReference type="GO" id="GO:0005524">
    <property type="term" value="F:ATP binding"/>
    <property type="evidence" value="ECO:0007669"/>
    <property type="project" value="UniProtKB-UniRule"/>
</dbReference>
<evidence type="ECO:0000259" key="11">
    <source>
        <dbReference type="PROSITE" id="PS51198"/>
    </source>
</evidence>
<keyword evidence="6" id="KW-0413">Isomerase</keyword>
<evidence type="ECO:0000256" key="1">
    <source>
        <dbReference type="ARBA" id="ARBA00009922"/>
    </source>
</evidence>
<dbReference type="GO" id="GO:0043138">
    <property type="term" value="F:3'-5' DNA helicase activity"/>
    <property type="evidence" value="ECO:0007669"/>
    <property type="project" value="UniProtKB-EC"/>
</dbReference>
<evidence type="ECO:0000256" key="5">
    <source>
        <dbReference type="ARBA" id="ARBA00022840"/>
    </source>
</evidence>
<dbReference type="Gene3D" id="3.40.50.300">
    <property type="entry name" value="P-loop containing nucleotide triphosphate hydrolases"/>
    <property type="match status" value="3"/>
</dbReference>
<organism evidence="12 13">
    <name type="scientific">Methanobacterium alkalithermotolerans</name>
    <dbReference type="NCBI Taxonomy" id="2731220"/>
    <lineage>
        <taxon>Archaea</taxon>
        <taxon>Methanobacteriati</taxon>
        <taxon>Methanobacteriota</taxon>
        <taxon>Methanomada group</taxon>
        <taxon>Methanobacteria</taxon>
        <taxon>Methanobacteriales</taxon>
        <taxon>Methanobacteriaceae</taxon>
        <taxon>Methanobacterium</taxon>
    </lineage>
</organism>
<comment type="catalytic activity">
    <reaction evidence="7">
        <text>Couples ATP hydrolysis with the unwinding of duplex DNA by translocating in the 3'-5' direction.</text>
        <dbReference type="EC" id="5.6.2.4"/>
    </reaction>
</comment>
<dbReference type="CDD" id="cd17932">
    <property type="entry name" value="DEXQc_UvrD"/>
    <property type="match status" value="1"/>
</dbReference>
<dbReference type="InterPro" id="IPR014017">
    <property type="entry name" value="DNA_helicase_UvrD-like_C"/>
</dbReference>
<dbReference type="RefSeq" id="WP_211533173.1">
    <property type="nucleotide sequence ID" value="NZ_CP058560.1"/>
</dbReference>
<dbReference type="OrthoDB" id="203178at2157"/>
<dbReference type="GeneID" id="64821263"/>
<keyword evidence="2 10" id="KW-0547">Nucleotide-binding</keyword>
<dbReference type="PANTHER" id="PTHR11070">
    <property type="entry name" value="UVRD / RECB / PCRA DNA HELICASE FAMILY MEMBER"/>
    <property type="match status" value="1"/>
</dbReference>
<evidence type="ECO:0000256" key="9">
    <source>
        <dbReference type="ARBA" id="ARBA00048988"/>
    </source>
</evidence>
<comment type="similarity">
    <text evidence="1">Belongs to the helicase family. UvrD subfamily.</text>
</comment>
<dbReference type="SUPFAM" id="SSF52540">
    <property type="entry name" value="P-loop containing nucleoside triphosphate hydrolases"/>
    <property type="match status" value="1"/>
</dbReference>
<keyword evidence="5 10" id="KW-0067">ATP-binding</keyword>
<dbReference type="InterPro" id="IPR027417">
    <property type="entry name" value="P-loop_NTPase"/>
</dbReference>
<evidence type="ECO:0000256" key="7">
    <source>
        <dbReference type="ARBA" id="ARBA00034617"/>
    </source>
</evidence>
<accession>A0A8T8K6J3</accession>
<evidence type="ECO:0000256" key="4">
    <source>
        <dbReference type="ARBA" id="ARBA00022806"/>
    </source>
</evidence>
<evidence type="ECO:0000313" key="12">
    <source>
        <dbReference type="EMBL" id="QUH24214.1"/>
    </source>
</evidence>
<evidence type="ECO:0000256" key="6">
    <source>
        <dbReference type="ARBA" id="ARBA00023235"/>
    </source>
</evidence>
<comment type="catalytic activity">
    <reaction evidence="9">
        <text>ATP + H2O = ADP + phosphate + H(+)</text>
        <dbReference type="Rhea" id="RHEA:13065"/>
        <dbReference type="ChEBI" id="CHEBI:15377"/>
        <dbReference type="ChEBI" id="CHEBI:15378"/>
        <dbReference type="ChEBI" id="CHEBI:30616"/>
        <dbReference type="ChEBI" id="CHEBI:43474"/>
        <dbReference type="ChEBI" id="CHEBI:456216"/>
        <dbReference type="EC" id="5.6.2.4"/>
    </reaction>
</comment>
<dbReference type="AlphaFoldDB" id="A0A8T8K6J3"/>
<sequence length="572" mass="65892">MITLDDDQKKAIYSSREKSLLVLAPPGAGKTLVMAKRIEFLIRTKAIRSPYKILGLTFSNSAADEMKKRVIKEVSGSKGRVHITNFHSFAYSVLKAYGNRAIIKRNFSVLGELDSEGLIIDKLGISGSFSLSKYDERRKAAQKMLDRYKIWKIERILKLNGDYCDKKFDKHFEAALNAFKDELRNINALDFDHILYYSYILLKNNENILNYYRSVFQYILVDEFQDTNPIQFKLLELLANGIDSSLPNRPVFILADPNQGIYEFQGANPKNIEDLLNTFNIEKIELKGDHRFGSDGIKKLIDEISNFIEEKTLSLSPSQSDKPVYCIFDNKKDEAHYIHEKIKEFKDDVKLHEIAILSPQGYNLDIIKKRLNKEEYIFLPDFKGIEIEKKYKSLFNELKKTAGIKGCLEEIIIDITKKIGIEIDNDLLQILINIARKYDNKVSMMLQDKILLFSNEVLLEINWGDILRKEIKNKIFLSTIHSAKGLEFQKVIVCGIESGSLPFFVSCNKCNEHGLDENSWMESLKLLNVGVSRAKLELLISSSNSRRRFKTHPSCVLKPFYRHLEILNTTLL</sequence>
<evidence type="ECO:0000256" key="8">
    <source>
        <dbReference type="ARBA" id="ARBA00034808"/>
    </source>
</evidence>
<dbReference type="InterPro" id="IPR014016">
    <property type="entry name" value="UvrD-like_ATP-bd"/>
</dbReference>
<dbReference type="Pfam" id="PF13361">
    <property type="entry name" value="UvrD_C"/>
    <property type="match status" value="1"/>
</dbReference>
<dbReference type="GO" id="GO:0000725">
    <property type="term" value="P:recombinational repair"/>
    <property type="evidence" value="ECO:0007669"/>
    <property type="project" value="TreeGrafter"/>
</dbReference>
<reference evidence="12" key="1">
    <citation type="submission" date="2020-07" db="EMBL/GenBank/DDBJ databases">
        <title>Methanobacterium. sp. MethCan genome.</title>
        <authorList>
            <person name="Postec A."/>
            <person name="Quemeneur M."/>
        </authorList>
    </citation>
    <scope>NUCLEOTIDE SEQUENCE</scope>
    <source>
        <strain evidence="12">MethCAN</strain>
    </source>
</reference>
<keyword evidence="4 10" id="KW-0347">Helicase</keyword>
<dbReference type="InterPro" id="IPR013986">
    <property type="entry name" value="DExx_box_DNA_helicase_dom_sf"/>
</dbReference>
<dbReference type="Gene3D" id="1.10.486.10">
    <property type="entry name" value="PCRA, domain 4"/>
    <property type="match status" value="1"/>
</dbReference>
<keyword evidence="3 10" id="KW-0378">Hydrolase</keyword>
<name>A0A8T8K6J3_9EURY</name>
<dbReference type="GO" id="GO:0003677">
    <property type="term" value="F:DNA binding"/>
    <property type="evidence" value="ECO:0007669"/>
    <property type="project" value="UniProtKB-KW"/>
</dbReference>
<protein>
    <recommendedName>
        <fullName evidence="8">DNA 3'-5' helicase</fullName>
        <ecNumber evidence="8">5.6.2.4</ecNumber>
    </recommendedName>
</protein>
<dbReference type="Proteomes" id="UP000681041">
    <property type="component" value="Chromosome"/>
</dbReference>